<dbReference type="EMBL" id="CAUOFW020006858">
    <property type="protein sequence ID" value="CAK9176630.1"/>
    <property type="molecule type" value="Genomic_DNA"/>
</dbReference>
<organism evidence="1 2">
    <name type="scientific">Ilex paraguariensis</name>
    <name type="common">yerba mate</name>
    <dbReference type="NCBI Taxonomy" id="185542"/>
    <lineage>
        <taxon>Eukaryota</taxon>
        <taxon>Viridiplantae</taxon>
        <taxon>Streptophyta</taxon>
        <taxon>Embryophyta</taxon>
        <taxon>Tracheophyta</taxon>
        <taxon>Spermatophyta</taxon>
        <taxon>Magnoliopsida</taxon>
        <taxon>eudicotyledons</taxon>
        <taxon>Gunneridae</taxon>
        <taxon>Pentapetalae</taxon>
        <taxon>asterids</taxon>
        <taxon>campanulids</taxon>
        <taxon>Aquifoliales</taxon>
        <taxon>Aquifoliaceae</taxon>
        <taxon>Ilex</taxon>
    </lineage>
</organism>
<comment type="caution">
    <text evidence="1">The sequence shown here is derived from an EMBL/GenBank/DDBJ whole genome shotgun (WGS) entry which is preliminary data.</text>
</comment>
<reference evidence="1 2" key="1">
    <citation type="submission" date="2024-02" db="EMBL/GenBank/DDBJ databases">
        <authorList>
            <person name="Vignale AGUSTIN F."/>
            <person name="Sosa J E."/>
            <person name="Modenutti C."/>
        </authorList>
    </citation>
    <scope>NUCLEOTIDE SEQUENCE [LARGE SCALE GENOMIC DNA]</scope>
</reference>
<sequence>MGKGNENDSVGVIPEEVVDTDKVDVLEEFVERVGMMNDGDDRRVNDEGGVSANPEFVVHEIPSVAGTSLEVFPFSSPIVLPRISLVVNVVVNEFGVDMNEVNVVNDISSQNNGVNNVLGGVQDNMENLGECRVLYALSLDSSFLIEHQYG</sequence>
<proteinExistence type="predicted"/>
<gene>
    <name evidence="1" type="ORF">ILEXP_LOCUS46487</name>
</gene>
<evidence type="ECO:0000313" key="1">
    <source>
        <dbReference type="EMBL" id="CAK9176630.1"/>
    </source>
</evidence>
<dbReference type="AlphaFoldDB" id="A0ABC8U5M4"/>
<accession>A0ABC8U5M4</accession>
<evidence type="ECO:0000313" key="2">
    <source>
        <dbReference type="Proteomes" id="UP001642360"/>
    </source>
</evidence>
<name>A0ABC8U5M4_9AQUA</name>
<protein>
    <submittedName>
        <fullName evidence="1">Uncharacterized protein</fullName>
    </submittedName>
</protein>
<keyword evidence="2" id="KW-1185">Reference proteome</keyword>
<dbReference type="Proteomes" id="UP001642360">
    <property type="component" value="Unassembled WGS sequence"/>
</dbReference>